<sequence length="472" mass="54758">MQWHQHKLQSLKDAFSLALKLNSNKLKDTLSPDDPNSSLYIKVESHQVFDEMPKKVVFGKEIGSLNHELSIQESFDKNDSNDDKKNKGVTEYVGNGTNLDMDEYDNRYSIQEPNILPHDTDLNHWVVTHKNDNVNDVLNHAKKTSITTNDQVKFGKNIGILGLTKDFDIGKKKKQLSWLDTDWICNMEGKYVEHDDTTQLRIISSIKGHDLSSVVMIQEATAKWNLIELNQKQANQKDEIDLSDQGVTTNQEIEFLNFNRKIGVTRLHDSSDRIEILKFNEKSVVTGLPDAIVSNSFLQHSNIKNIITNDREELESKYSLQFIKLESADHELGFLVGYWEKALHISLQYAANDKLRFENLEIWMYHIHIRLFLFYTLIFDGCYYYCIDDRAENLVKLIYVSIKENGDIWLSKKYGKKFKDLGQDYEMWVVDFQELTSQVHENSHNLVVIKVAFQDSNSKNFGHSSKAVKFKY</sequence>
<evidence type="ECO:0000313" key="2">
    <source>
        <dbReference type="EMBL" id="KAD4584083.1"/>
    </source>
</evidence>
<comment type="caution">
    <text evidence="2">The sequence shown here is derived from an EMBL/GenBank/DDBJ whole genome shotgun (WGS) entry which is preliminary data.</text>
</comment>
<protein>
    <submittedName>
        <fullName evidence="2">Uncharacterized protein</fullName>
    </submittedName>
</protein>
<gene>
    <name evidence="2" type="ORF">E3N88_21684</name>
</gene>
<feature type="region of interest" description="Disordered" evidence="1">
    <location>
        <begin position="73"/>
        <end position="92"/>
    </location>
</feature>
<dbReference type="Proteomes" id="UP000326396">
    <property type="component" value="Linkage Group LG2"/>
</dbReference>
<evidence type="ECO:0000313" key="3">
    <source>
        <dbReference type="Proteomes" id="UP000326396"/>
    </source>
</evidence>
<dbReference type="EMBL" id="SZYD01000012">
    <property type="protein sequence ID" value="KAD4584083.1"/>
    <property type="molecule type" value="Genomic_DNA"/>
</dbReference>
<organism evidence="2 3">
    <name type="scientific">Mikania micrantha</name>
    <name type="common">bitter vine</name>
    <dbReference type="NCBI Taxonomy" id="192012"/>
    <lineage>
        <taxon>Eukaryota</taxon>
        <taxon>Viridiplantae</taxon>
        <taxon>Streptophyta</taxon>
        <taxon>Embryophyta</taxon>
        <taxon>Tracheophyta</taxon>
        <taxon>Spermatophyta</taxon>
        <taxon>Magnoliopsida</taxon>
        <taxon>eudicotyledons</taxon>
        <taxon>Gunneridae</taxon>
        <taxon>Pentapetalae</taxon>
        <taxon>asterids</taxon>
        <taxon>campanulids</taxon>
        <taxon>Asterales</taxon>
        <taxon>Asteraceae</taxon>
        <taxon>Asteroideae</taxon>
        <taxon>Heliantheae alliance</taxon>
        <taxon>Eupatorieae</taxon>
        <taxon>Mikania</taxon>
    </lineage>
</organism>
<dbReference type="AlphaFoldDB" id="A0A5N6N9M0"/>
<name>A0A5N6N9M0_9ASTR</name>
<reference evidence="2 3" key="1">
    <citation type="submission" date="2019-05" db="EMBL/GenBank/DDBJ databases">
        <title>Mikania micrantha, genome provides insights into the molecular mechanism of rapid growth.</title>
        <authorList>
            <person name="Liu B."/>
        </authorList>
    </citation>
    <scope>NUCLEOTIDE SEQUENCE [LARGE SCALE GENOMIC DNA]</scope>
    <source>
        <strain evidence="2">NLD-2019</strain>
        <tissue evidence="2">Leaf</tissue>
    </source>
</reference>
<feature type="compositionally biased region" description="Basic and acidic residues" evidence="1">
    <location>
        <begin position="74"/>
        <end position="88"/>
    </location>
</feature>
<accession>A0A5N6N9M0</accession>
<keyword evidence="3" id="KW-1185">Reference proteome</keyword>
<proteinExistence type="predicted"/>
<evidence type="ECO:0000256" key="1">
    <source>
        <dbReference type="SAM" id="MobiDB-lite"/>
    </source>
</evidence>